<feature type="transmembrane region" description="Helical" evidence="1">
    <location>
        <begin position="15"/>
        <end position="32"/>
    </location>
</feature>
<gene>
    <name evidence="2" type="ORF">H9710_06580</name>
</gene>
<evidence type="ECO:0000313" key="2">
    <source>
        <dbReference type="EMBL" id="HJB98229.1"/>
    </source>
</evidence>
<keyword evidence="1" id="KW-1133">Transmembrane helix</keyword>
<proteinExistence type="predicted"/>
<sequence length="587" mass="64536">MLRTSWRNFLRTKRIFFPALAAAAGLTGYILYQGIQFGLHKNVLGFAGELQQACAPLFLLELYLSYEFLHAVRHSGLEEAVSAIPQGKPRLYAAPLAVLLCLAAVFFLVTETACALLGLVAQAPGMYFSHTLAVNTLNTLAAGALAVLTGGLLALCCKRLPAYGLLALLGFWMLPASDLVPGILNDSYHINIWPAKALFSWVLPPNTTWSIDYQYGISCEAWRWDLVGLWLFLVLTALVWRLLRGKGRRIAGSVCLACSAGCLVLFAQGDSLIDLTLSPTSVFRADAAYYFQNSPREEEPSFRVASYQMDLRIRRGLLGKVTMKLEGPPLSQYPFTLYHGYQVAKVADETGDALPFTREGDYLTVTPQGELSSLTVEYAGSSPMFYSGSQGVCLPGCFPYYPWAGYRKIFYAEPDDSIGLSSFIPRTDLPQSDFTVTVTGGKNLQASLPEVNGTYQGTANGFSLMGGLLESEESGPYRLVTSPLAPPWCQVTEEWLDQLQAAITQEEKKRGLSPAIQLSDYVLFQNNETLLNRAGYGLATGFSDHMFLQMGWKTEDLAEEIVAQYYDPVLLSAEEVQAELERQAMGT</sequence>
<dbReference type="AlphaFoldDB" id="A0A9D2MVY5"/>
<accession>A0A9D2MVY5</accession>
<organism evidence="2 3">
    <name type="scientific">Candidatus Acutalibacter pullicola</name>
    <dbReference type="NCBI Taxonomy" id="2838417"/>
    <lineage>
        <taxon>Bacteria</taxon>
        <taxon>Bacillati</taxon>
        <taxon>Bacillota</taxon>
        <taxon>Clostridia</taxon>
        <taxon>Eubacteriales</taxon>
        <taxon>Acutalibacteraceae</taxon>
        <taxon>Acutalibacter</taxon>
    </lineage>
</organism>
<dbReference type="EMBL" id="DWXG01000051">
    <property type="protein sequence ID" value="HJB98229.1"/>
    <property type="molecule type" value="Genomic_DNA"/>
</dbReference>
<feature type="transmembrane region" description="Helical" evidence="1">
    <location>
        <begin position="96"/>
        <end position="120"/>
    </location>
</feature>
<reference evidence="2" key="1">
    <citation type="journal article" date="2021" name="PeerJ">
        <title>Extensive microbial diversity within the chicken gut microbiome revealed by metagenomics and culture.</title>
        <authorList>
            <person name="Gilroy R."/>
            <person name="Ravi A."/>
            <person name="Getino M."/>
            <person name="Pursley I."/>
            <person name="Horton D.L."/>
            <person name="Alikhan N.F."/>
            <person name="Baker D."/>
            <person name="Gharbi K."/>
            <person name="Hall N."/>
            <person name="Watson M."/>
            <person name="Adriaenssens E.M."/>
            <person name="Foster-Nyarko E."/>
            <person name="Jarju S."/>
            <person name="Secka A."/>
            <person name="Antonio M."/>
            <person name="Oren A."/>
            <person name="Chaudhuri R.R."/>
            <person name="La Ragione R."/>
            <person name="Hildebrand F."/>
            <person name="Pallen M.J."/>
        </authorList>
    </citation>
    <scope>NUCLEOTIDE SEQUENCE</scope>
    <source>
        <strain evidence="2">CHK185-1770</strain>
    </source>
</reference>
<feature type="transmembrane region" description="Helical" evidence="1">
    <location>
        <begin position="250"/>
        <end position="269"/>
    </location>
</feature>
<feature type="transmembrane region" description="Helical" evidence="1">
    <location>
        <begin position="222"/>
        <end position="243"/>
    </location>
</feature>
<protein>
    <submittedName>
        <fullName evidence="2">Uncharacterized protein</fullName>
    </submittedName>
</protein>
<comment type="caution">
    <text evidence="2">The sequence shown here is derived from an EMBL/GenBank/DDBJ whole genome shotgun (WGS) entry which is preliminary data.</text>
</comment>
<reference evidence="2" key="2">
    <citation type="submission" date="2021-04" db="EMBL/GenBank/DDBJ databases">
        <authorList>
            <person name="Gilroy R."/>
        </authorList>
    </citation>
    <scope>NUCLEOTIDE SEQUENCE</scope>
    <source>
        <strain evidence="2">CHK185-1770</strain>
    </source>
</reference>
<dbReference type="Proteomes" id="UP000826793">
    <property type="component" value="Unassembled WGS sequence"/>
</dbReference>
<feature type="transmembrane region" description="Helical" evidence="1">
    <location>
        <begin position="162"/>
        <end position="184"/>
    </location>
</feature>
<keyword evidence="1" id="KW-0472">Membrane</keyword>
<feature type="transmembrane region" description="Helical" evidence="1">
    <location>
        <begin position="132"/>
        <end position="155"/>
    </location>
</feature>
<name>A0A9D2MVY5_9FIRM</name>
<evidence type="ECO:0000256" key="1">
    <source>
        <dbReference type="SAM" id="Phobius"/>
    </source>
</evidence>
<keyword evidence="1" id="KW-0812">Transmembrane</keyword>
<evidence type="ECO:0000313" key="3">
    <source>
        <dbReference type="Proteomes" id="UP000826793"/>
    </source>
</evidence>